<dbReference type="InterPro" id="IPR018389">
    <property type="entry name" value="DctP_fam"/>
</dbReference>
<evidence type="ECO:0000313" key="3">
    <source>
        <dbReference type="EMBL" id="HJD96573.1"/>
    </source>
</evidence>
<dbReference type="InterPro" id="IPR038404">
    <property type="entry name" value="TRAP_DctP_sf"/>
</dbReference>
<evidence type="ECO:0000256" key="1">
    <source>
        <dbReference type="ARBA" id="ARBA00022729"/>
    </source>
</evidence>
<organism evidence="3 4">
    <name type="scientific">Mailhella massiliensis</name>
    <dbReference type="NCBI Taxonomy" id="1903261"/>
    <lineage>
        <taxon>Bacteria</taxon>
        <taxon>Pseudomonadati</taxon>
        <taxon>Thermodesulfobacteriota</taxon>
        <taxon>Desulfovibrionia</taxon>
        <taxon>Desulfovibrionales</taxon>
        <taxon>Desulfovibrionaceae</taxon>
        <taxon>Mailhella</taxon>
    </lineage>
</organism>
<dbReference type="GO" id="GO:0055085">
    <property type="term" value="P:transmembrane transport"/>
    <property type="evidence" value="ECO:0007669"/>
    <property type="project" value="InterPro"/>
</dbReference>
<accession>A0A921DR39</accession>
<evidence type="ECO:0000256" key="2">
    <source>
        <dbReference type="SAM" id="SignalP"/>
    </source>
</evidence>
<dbReference type="PANTHER" id="PTHR33376:SF15">
    <property type="entry name" value="BLL6794 PROTEIN"/>
    <property type="match status" value="1"/>
</dbReference>
<dbReference type="PANTHER" id="PTHR33376">
    <property type="match status" value="1"/>
</dbReference>
<dbReference type="AlphaFoldDB" id="A0A921DR39"/>
<proteinExistence type="predicted"/>
<protein>
    <recommendedName>
        <fullName evidence="5">C4-dicarboxylate ABC transporter</fullName>
    </recommendedName>
</protein>
<evidence type="ECO:0000313" key="4">
    <source>
        <dbReference type="Proteomes" id="UP000698963"/>
    </source>
</evidence>
<dbReference type="RefSeq" id="WP_304120979.1">
    <property type="nucleotide sequence ID" value="NZ_DYZA01000055.1"/>
</dbReference>
<feature type="chain" id="PRO_5036989792" description="C4-dicarboxylate ABC transporter" evidence="2">
    <location>
        <begin position="26"/>
        <end position="160"/>
    </location>
</feature>
<keyword evidence="1 2" id="KW-0732">Signal</keyword>
<dbReference type="Gene3D" id="3.40.190.170">
    <property type="entry name" value="Bacterial extracellular solute-binding protein, family 7"/>
    <property type="match status" value="1"/>
</dbReference>
<dbReference type="Pfam" id="PF03480">
    <property type="entry name" value="DctP"/>
    <property type="match status" value="1"/>
</dbReference>
<reference evidence="3" key="1">
    <citation type="journal article" date="2021" name="PeerJ">
        <title>Extensive microbial diversity within the chicken gut microbiome revealed by metagenomics and culture.</title>
        <authorList>
            <person name="Gilroy R."/>
            <person name="Ravi A."/>
            <person name="Getino M."/>
            <person name="Pursley I."/>
            <person name="Horton D.L."/>
            <person name="Alikhan N.F."/>
            <person name="Baker D."/>
            <person name="Gharbi K."/>
            <person name="Hall N."/>
            <person name="Watson M."/>
            <person name="Adriaenssens E.M."/>
            <person name="Foster-Nyarko E."/>
            <person name="Jarju S."/>
            <person name="Secka A."/>
            <person name="Antonio M."/>
            <person name="Oren A."/>
            <person name="Chaudhuri R.R."/>
            <person name="La Ragione R."/>
            <person name="Hildebrand F."/>
            <person name="Pallen M.J."/>
        </authorList>
    </citation>
    <scope>NUCLEOTIDE SEQUENCE</scope>
    <source>
        <strain evidence="3">ChiGjej2B2-19336</strain>
    </source>
</reference>
<dbReference type="EMBL" id="DYZA01000055">
    <property type="protein sequence ID" value="HJD96573.1"/>
    <property type="molecule type" value="Genomic_DNA"/>
</dbReference>
<reference evidence="3" key="2">
    <citation type="submission" date="2021-09" db="EMBL/GenBank/DDBJ databases">
        <authorList>
            <person name="Gilroy R."/>
        </authorList>
    </citation>
    <scope>NUCLEOTIDE SEQUENCE</scope>
    <source>
        <strain evidence="3">ChiGjej2B2-19336</strain>
    </source>
</reference>
<name>A0A921DR39_9BACT</name>
<feature type="signal peptide" evidence="2">
    <location>
        <begin position="1"/>
        <end position="25"/>
    </location>
</feature>
<gene>
    <name evidence="3" type="ORF">K8W16_02860</name>
</gene>
<evidence type="ECO:0008006" key="5">
    <source>
        <dbReference type="Google" id="ProtNLM"/>
    </source>
</evidence>
<sequence>MNKRFLVALAAAAALCLAMPAPSQAKTWNLRFTGSDFESHPSVANGLLPWLKEIEKATNGQVKIRYFNPNTICPVNEIVTSIESGAIDMGAIDHARNTGRFPLHDVFLLPLITGNSTAQGVTAWRMLQSSPLLQKEMASVKVLGYWGGGSMQIMTRLRTH</sequence>
<comment type="caution">
    <text evidence="3">The sequence shown here is derived from an EMBL/GenBank/DDBJ whole genome shotgun (WGS) entry which is preliminary data.</text>
</comment>
<dbReference type="Proteomes" id="UP000698963">
    <property type="component" value="Unassembled WGS sequence"/>
</dbReference>